<dbReference type="EMBL" id="BK015217">
    <property type="protein sequence ID" value="DAD96493.1"/>
    <property type="molecule type" value="Genomic_DNA"/>
</dbReference>
<protein>
    <submittedName>
        <fullName evidence="1">DNA binding domain protein</fullName>
    </submittedName>
</protein>
<evidence type="ECO:0000313" key="1">
    <source>
        <dbReference type="EMBL" id="DAD96493.1"/>
    </source>
</evidence>
<organism evidence="1">
    <name type="scientific">Myoviridae sp. ctj3P51</name>
    <dbReference type="NCBI Taxonomy" id="2826687"/>
    <lineage>
        <taxon>Viruses</taxon>
        <taxon>Duplodnaviria</taxon>
        <taxon>Heunggongvirae</taxon>
        <taxon>Uroviricota</taxon>
        <taxon>Caudoviricetes</taxon>
    </lineage>
</organism>
<name>A0A8S5NNU8_9CAUD</name>
<proteinExistence type="predicted"/>
<accession>A0A8S5NNU8</accession>
<sequence>MPINMVRQGQEQMLVAFDKDPKYSLEVDPGNTLGLSPEQKKFIECYIEFHSIPYASQLAGISEEEGRDIYFDPVCKQERQRINRAMNYRRFSRRLLTVDEVGGYLTSMLMDEDFGGGDCLTAKDKLQVTKQIIDINKLKAEAYNNPRIIEDVEFTESEMQDLSPEDLKNLIEQTKKGKNHDAEKSDLINQLNKNCTFDSVDLEYLWSCSIDELKQLLKEKEERDNAN</sequence>
<reference evidence="1" key="1">
    <citation type="journal article" date="2021" name="Proc. Natl. Acad. Sci. U.S.A.">
        <title>A Catalog of Tens of Thousands of Viruses from Human Metagenomes Reveals Hidden Associations with Chronic Diseases.</title>
        <authorList>
            <person name="Tisza M.J."/>
            <person name="Buck C.B."/>
        </authorList>
    </citation>
    <scope>NUCLEOTIDE SEQUENCE</scope>
    <source>
        <strain evidence="1">Ctj3P51</strain>
    </source>
</reference>